<evidence type="ECO:0000256" key="1">
    <source>
        <dbReference type="SAM" id="MobiDB-lite"/>
    </source>
</evidence>
<proteinExistence type="predicted"/>
<keyword evidence="3" id="KW-1185">Reference proteome</keyword>
<feature type="region of interest" description="Disordered" evidence="1">
    <location>
        <begin position="1"/>
        <end position="75"/>
    </location>
</feature>
<reference evidence="2" key="2">
    <citation type="submission" date="2025-09" db="UniProtKB">
        <authorList>
            <consortium name="Ensembl"/>
        </authorList>
    </citation>
    <scope>IDENTIFICATION</scope>
</reference>
<dbReference type="Ensembl" id="ENSMCST00000007974.1">
    <property type="protein sequence ID" value="ENSMCSP00000007784.1"/>
    <property type="gene ID" value="ENSMCSG00000005586.1"/>
</dbReference>
<name>A0A8C5THL9_9PASS</name>
<reference evidence="2" key="1">
    <citation type="submission" date="2025-08" db="UniProtKB">
        <authorList>
            <consortium name="Ensembl"/>
        </authorList>
    </citation>
    <scope>IDENTIFICATION</scope>
</reference>
<dbReference type="Proteomes" id="UP000694560">
    <property type="component" value="Unplaced"/>
</dbReference>
<evidence type="ECO:0000313" key="3">
    <source>
        <dbReference type="Proteomes" id="UP000694560"/>
    </source>
</evidence>
<evidence type="ECO:0000313" key="2">
    <source>
        <dbReference type="Ensembl" id="ENSMCSP00000007784.1"/>
    </source>
</evidence>
<protein>
    <submittedName>
        <fullName evidence="2">Uncharacterized protein</fullName>
    </submittedName>
</protein>
<accession>A0A8C5THL9</accession>
<organism evidence="2 3">
    <name type="scientific">Malurus cyaneus samueli</name>
    <dbReference type="NCBI Taxonomy" id="2593467"/>
    <lineage>
        <taxon>Eukaryota</taxon>
        <taxon>Metazoa</taxon>
        <taxon>Chordata</taxon>
        <taxon>Craniata</taxon>
        <taxon>Vertebrata</taxon>
        <taxon>Euteleostomi</taxon>
        <taxon>Archelosauria</taxon>
        <taxon>Archosauria</taxon>
        <taxon>Dinosauria</taxon>
        <taxon>Saurischia</taxon>
        <taxon>Theropoda</taxon>
        <taxon>Coelurosauria</taxon>
        <taxon>Aves</taxon>
        <taxon>Neognathae</taxon>
        <taxon>Neoaves</taxon>
        <taxon>Telluraves</taxon>
        <taxon>Australaves</taxon>
        <taxon>Passeriformes</taxon>
        <taxon>Meliphagoidea</taxon>
        <taxon>Maluridae</taxon>
        <taxon>Malurus</taxon>
    </lineage>
</organism>
<sequence>MASSGVQSLAMIPQELWGRAPSRGESAGKKDPKKNPWNGWWEGTLNPIPLTPSMAGHLPTVPSPAWPGHSQGSGAIWQSAQPLATLPRNSLPRSQPKLPFPSGIHSLCPVPAALGPSPLQLSRTKKGLKLSPRGQQGTATGPKRCCQLC</sequence>
<dbReference type="AlphaFoldDB" id="A0A8C5THL9"/>